<feature type="transmembrane region" description="Helical" evidence="13">
    <location>
        <begin position="374"/>
        <end position="398"/>
    </location>
</feature>
<gene>
    <name evidence="13" type="primary">kup</name>
    <name evidence="16" type="ORF">FJU08_01850</name>
</gene>
<feature type="transmembrane region" description="Helical" evidence="13">
    <location>
        <begin position="150"/>
        <end position="168"/>
    </location>
</feature>
<dbReference type="InterPro" id="IPR053952">
    <property type="entry name" value="K_trans_C"/>
</dbReference>
<dbReference type="InterPro" id="IPR023051">
    <property type="entry name" value="Kup"/>
</dbReference>
<organism evidence="16 17">
    <name type="scientific">Martelella alba</name>
    <dbReference type="NCBI Taxonomy" id="2590451"/>
    <lineage>
        <taxon>Bacteria</taxon>
        <taxon>Pseudomonadati</taxon>
        <taxon>Pseudomonadota</taxon>
        <taxon>Alphaproteobacteria</taxon>
        <taxon>Hyphomicrobiales</taxon>
        <taxon>Aurantimonadaceae</taxon>
        <taxon>Martelella</taxon>
    </lineage>
</organism>
<keyword evidence="5" id="KW-0997">Cell inner membrane</keyword>
<sequence>MKSHWGNTLEPKQHENGQAGLAALSLSALGIVYGDIGTSPLYAFRQALGSTVIDQAAVLGILSMIVWALMIVVSLKYLLLVMRADNNGEGGILALLALLQPWRGKQTAPKTWLILVGLFGAALLYGDGMITPAVSVLSAVEGIHTIEPAIASYIVPITVVILLILFSVQSRGTASVARLFGPVMLVWFFVIALLGVVQIMQHPVVLQALSPTHAVSFVLARPATAAIVAGAVFLAVTGCEALYADMGHFGRAPIRLAWFACVFPCLILNYFGQGALVLADASHAGQPFYGLAPSWARIPLVLLATAATVIASQAVISGAFSLTRQAVQLGQFPRVEIRQTSAEENGQIYVPAINLFLAISTVVLVFTFRSSEHLAAAYGIAVSTTMVITTYILFFVMVHKWRWSFWIVLPVTLSLAAIDLTFLIANSLKIRDGGWFPLVVGALVFIVMRTWNIGRRRLLSYLSQNGRDLNEFLDNIAKNNAHRVPGLAVYLTASPPRVPPALMQQYSHIPVLHERVILLTVIIEEVPRVSAHHRLEVEDLGQNFTRLHLHYGFMQSPNIPVALRLLNEIDDTLDLDHVTFFLGRESIIPTAEKRGLLHWQERLFRLLARNALSATAFYNLPPERVVELGMQVEL</sequence>
<comment type="function">
    <text evidence="13">Transport of potassium into the cell. Likely operates as a K(+):H(+) symporter.</text>
</comment>
<protein>
    <recommendedName>
        <fullName evidence="13">Probable potassium transport system protein Kup</fullName>
    </recommendedName>
</protein>
<reference evidence="16 17" key="1">
    <citation type="submission" date="2019-06" db="EMBL/GenBank/DDBJ databases">
        <authorList>
            <person name="Li M."/>
        </authorList>
    </citation>
    <scope>NUCLEOTIDE SEQUENCE [LARGE SCALE GENOMIC DNA]</scope>
    <source>
        <strain evidence="16 17">BGMRC2036</strain>
    </source>
</reference>
<feature type="transmembrane region" description="Helical" evidence="13">
    <location>
        <begin position="112"/>
        <end position="130"/>
    </location>
</feature>
<dbReference type="HAMAP" id="MF_01522">
    <property type="entry name" value="Kup"/>
    <property type="match status" value="1"/>
</dbReference>
<evidence type="ECO:0000256" key="3">
    <source>
        <dbReference type="ARBA" id="ARBA00022448"/>
    </source>
</evidence>
<dbReference type="GO" id="GO:0015293">
    <property type="term" value="F:symporter activity"/>
    <property type="evidence" value="ECO:0007669"/>
    <property type="project" value="UniProtKB-UniRule"/>
</dbReference>
<comment type="subcellular location">
    <subcellularLocation>
        <location evidence="13">Cell membrane</location>
        <topology evidence="13">Multi-pass membrane protein</topology>
    </subcellularLocation>
    <subcellularLocation>
        <location evidence="1">Membrane</location>
        <topology evidence="1">Multi-pass membrane protein</topology>
    </subcellularLocation>
</comment>
<comment type="catalytic activity">
    <reaction evidence="13">
        <text>K(+)(in) + H(+)(in) = K(+)(out) + H(+)(out)</text>
        <dbReference type="Rhea" id="RHEA:28490"/>
        <dbReference type="ChEBI" id="CHEBI:15378"/>
        <dbReference type="ChEBI" id="CHEBI:29103"/>
    </reaction>
</comment>
<dbReference type="PANTHER" id="PTHR30540:SF79">
    <property type="entry name" value="LOW AFFINITY POTASSIUM TRANSPORT SYSTEM PROTEIN KUP"/>
    <property type="match status" value="1"/>
</dbReference>
<keyword evidence="10 13" id="KW-1133">Transmembrane helix</keyword>
<feature type="transmembrane region" description="Helical" evidence="13">
    <location>
        <begin position="256"/>
        <end position="278"/>
    </location>
</feature>
<dbReference type="InterPro" id="IPR053951">
    <property type="entry name" value="K_trans_N"/>
</dbReference>
<dbReference type="OrthoDB" id="9805577at2"/>
<keyword evidence="9 13" id="KW-0630">Potassium</keyword>
<feature type="transmembrane region" description="Helical" evidence="13">
    <location>
        <begin position="405"/>
        <end position="428"/>
    </location>
</feature>
<keyword evidence="12 13" id="KW-0472">Membrane</keyword>
<feature type="transmembrane region" description="Helical" evidence="13">
    <location>
        <begin position="434"/>
        <end position="451"/>
    </location>
</feature>
<evidence type="ECO:0000259" key="15">
    <source>
        <dbReference type="Pfam" id="PF22776"/>
    </source>
</evidence>
<keyword evidence="17" id="KW-1185">Reference proteome</keyword>
<evidence type="ECO:0000256" key="9">
    <source>
        <dbReference type="ARBA" id="ARBA00022958"/>
    </source>
</evidence>
<evidence type="ECO:0000256" key="11">
    <source>
        <dbReference type="ARBA" id="ARBA00023065"/>
    </source>
</evidence>
<keyword evidence="7 13" id="KW-0812">Transmembrane</keyword>
<evidence type="ECO:0000256" key="4">
    <source>
        <dbReference type="ARBA" id="ARBA00022475"/>
    </source>
</evidence>
<feature type="transmembrane region" description="Helical" evidence="13">
    <location>
        <begin position="348"/>
        <end position="368"/>
    </location>
</feature>
<feature type="transmembrane region" description="Helical" evidence="13">
    <location>
        <begin position="56"/>
        <end position="79"/>
    </location>
</feature>
<evidence type="ECO:0000256" key="13">
    <source>
        <dbReference type="HAMAP-Rule" id="MF_01522"/>
    </source>
</evidence>
<dbReference type="PANTHER" id="PTHR30540">
    <property type="entry name" value="OSMOTIC STRESS POTASSIUM TRANSPORTER"/>
    <property type="match status" value="1"/>
</dbReference>
<feature type="transmembrane region" description="Helical" evidence="13">
    <location>
        <begin position="21"/>
        <end position="44"/>
    </location>
</feature>
<dbReference type="AlphaFoldDB" id="A0A506UJ33"/>
<evidence type="ECO:0000256" key="8">
    <source>
        <dbReference type="ARBA" id="ARBA00022847"/>
    </source>
</evidence>
<evidence type="ECO:0000313" key="16">
    <source>
        <dbReference type="EMBL" id="TPW33327.1"/>
    </source>
</evidence>
<feature type="transmembrane region" description="Helical" evidence="13">
    <location>
        <begin position="180"/>
        <end position="200"/>
    </location>
</feature>
<evidence type="ECO:0000256" key="12">
    <source>
        <dbReference type="ARBA" id="ARBA00023136"/>
    </source>
</evidence>
<dbReference type="Pfam" id="PF02705">
    <property type="entry name" value="K_trans"/>
    <property type="match status" value="1"/>
</dbReference>
<dbReference type="EMBL" id="VHLG01000001">
    <property type="protein sequence ID" value="TPW33327.1"/>
    <property type="molecule type" value="Genomic_DNA"/>
</dbReference>
<feature type="transmembrane region" description="Helical" evidence="13">
    <location>
        <begin position="298"/>
        <end position="322"/>
    </location>
</feature>
<evidence type="ECO:0000256" key="2">
    <source>
        <dbReference type="ARBA" id="ARBA00007019"/>
    </source>
</evidence>
<dbReference type="Pfam" id="PF22776">
    <property type="entry name" value="K_trans_C"/>
    <property type="match status" value="1"/>
</dbReference>
<proteinExistence type="inferred from homology"/>
<keyword evidence="4 13" id="KW-1003">Cell membrane</keyword>
<feature type="domain" description="K+ potassium transporter C-terminal" evidence="15">
    <location>
        <begin position="485"/>
        <end position="634"/>
    </location>
</feature>
<keyword evidence="8 13" id="KW-0769">Symport</keyword>
<evidence type="ECO:0000256" key="1">
    <source>
        <dbReference type="ARBA" id="ARBA00004141"/>
    </source>
</evidence>
<evidence type="ECO:0000256" key="7">
    <source>
        <dbReference type="ARBA" id="ARBA00022692"/>
    </source>
</evidence>
<dbReference type="Proteomes" id="UP000318801">
    <property type="component" value="Unassembled WGS sequence"/>
</dbReference>
<keyword evidence="3 13" id="KW-0813">Transport</keyword>
<name>A0A506UJ33_9HYPH</name>
<evidence type="ECO:0000259" key="14">
    <source>
        <dbReference type="Pfam" id="PF02705"/>
    </source>
</evidence>
<keyword evidence="11 13" id="KW-0406">Ion transport</keyword>
<comment type="similarity">
    <text evidence="2 13">Belongs to the HAK/KUP transporter (TC 2.A.72) family.</text>
</comment>
<evidence type="ECO:0000256" key="6">
    <source>
        <dbReference type="ARBA" id="ARBA00022538"/>
    </source>
</evidence>
<dbReference type="InterPro" id="IPR003855">
    <property type="entry name" value="K+_transporter"/>
</dbReference>
<dbReference type="GO" id="GO:0005886">
    <property type="term" value="C:plasma membrane"/>
    <property type="evidence" value="ECO:0007669"/>
    <property type="project" value="UniProtKB-SubCell"/>
</dbReference>
<feature type="domain" description="K+ potassium transporter integral membrane" evidence="14">
    <location>
        <begin position="25"/>
        <end position="474"/>
    </location>
</feature>
<feature type="transmembrane region" description="Helical" evidence="13">
    <location>
        <begin position="220"/>
        <end position="244"/>
    </location>
</feature>
<evidence type="ECO:0000256" key="10">
    <source>
        <dbReference type="ARBA" id="ARBA00022989"/>
    </source>
</evidence>
<keyword evidence="6 13" id="KW-0633">Potassium transport</keyword>
<comment type="caution">
    <text evidence="16">The sequence shown here is derived from an EMBL/GenBank/DDBJ whole genome shotgun (WGS) entry which is preliminary data.</text>
</comment>
<dbReference type="GO" id="GO:0015079">
    <property type="term" value="F:potassium ion transmembrane transporter activity"/>
    <property type="evidence" value="ECO:0007669"/>
    <property type="project" value="UniProtKB-UniRule"/>
</dbReference>
<accession>A0A506UJ33</accession>
<evidence type="ECO:0000313" key="17">
    <source>
        <dbReference type="Proteomes" id="UP000318801"/>
    </source>
</evidence>
<evidence type="ECO:0000256" key="5">
    <source>
        <dbReference type="ARBA" id="ARBA00022519"/>
    </source>
</evidence>